<evidence type="ECO:0000313" key="2">
    <source>
        <dbReference type="Proteomes" id="UP000193380"/>
    </source>
</evidence>
<dbReference type="PaxDb" id="8022-A0A060YW23"/>
<accession>A0A060YW23</accession>
<reference evidence="1" key="1">
    <citation type="journal article" date="2014" name="Nat. Commun.">
        <title>The rainbow trout genome provides novel insights into evolution after whole-genome duplication in vertebrates.</title>
        <authorList>
            <person name="Berthelot C."/>
            <person name="Brunet F."/>
            <person name="Chalopin D."/>
            <person name="Juanchich A."/>
            <person name="Bernard M."/>
            <person name="Noel B."/>
            <person name="Bento P."/>
            <person name="Da Silva C."/>
            <person name="Labadie K."/>
            <person name="Alberti A."/>
            <person name="Aury J.M."/>
            <person name="Louis A."/>
            <person name="Dehais P."/>
            <person name="Bardou P."/>
            <person name="Montfort J."/>
            <person name="Klopp C."/>
            <person name="Cabau C."/>
            <person name="Gaspin C."/>
            <person name="Thorgaard G.H."/>
            <person name="Boussaha M."/>
            <person name="Quillet E."/>
            <person name="Guyomard R."/>
            <person name="Galiana D."/>
            <person name="Bobe J."/>
            <person name="Volff J.N."/>
            <person name="Genet C."/>
            <person name="Wincker P."/>
            <person name="Jaillon O."/>
            <person name="Roest Crollius H."/>
            <person name="Guiguen Y."/>
        </authorList>
    </citation>
    <scope>NUCLEOTIDE SEQUENCE [LARGE SCALE GENOMIC DNA]</scope>
</reference>
<organism evidence="1 2">
    <name type="scientific">Oncorhynchus mykiss</name>
    <name type="common">Rainbow trout</name>
    <name type="synonym">Salmo gairdneri</name>
    <dbReference type="NCBI Taxonomy" id="8022"/>
    <lineage>
        <taxon>Eukaryota</taxon>
        <taxon>Metazoa</taxon>
        <taxon>Chordata</taxon>
        <taxon>Craniata</taxon>
        <taxon>Vertebrata</taxon>
        <taxon>Euteleostomi</taxon>
        <taxon>Actinopterygii</taxon>
        <taxon>Neopterygii</taxon>
        <taxon>Teleostei</taxon>
        <taxon>Protacanthopterygii</taxon>
        <taxon>Salmoniformes</taxon>
        <taxon>Salmonidae</taxon>
        <taxon>Salmoninae</taxon>
        <taxon>Oncorhynchus</taxon>
    </lineage>
</organism>
<name>A0A060YW23_ONCMY</name>
<dbReference type="Proteomes" id="UP000193380">
    <property type="component" value="Unassembled WGS sequence"/>
</dbReference>
<evidence type="ECO:0000313" key="1">
    <source>
        <dbReference type="EMBL" id="CDQ95737.1"/>
    </source>
</evidence>
<dbReference type="STRING" id="8022.A0A060YW23"/>
<dbReference type="EMBL" id="FR922467">
    <property type="protein sequence ID" value="CDQ95737.1"/>
    <property type="molecule type" value="Genomic_DNA"/>
</dbReference>
<gene>
    <name evidence="1" type="ORF">GSONMT00061137001</name>
</gene>
<reference evidence="1" key="2">
    <citation type="submission" date="2014-03" db="EMBL/GenBank/DDBJ databases">
        <authorList>
            <person name="Genoscope - CEA"/>
        </authorList>
    </citation>
    <scope>NUCLEOTIDE SEQUENCE</scope>
</reference>
<sequence length="95" mass="11174">MEKHKKITSLKFEYNQILSAKIAKSFLYAKQKYFEFGDKPQKLLARQLRKNVSDRMIHKVKSASGELLSSPKDINDRFRQFYETLYTSKADPITP</sequence>
<proteinExistence type="predicted"/>
<protein>
    <submittedName>
        <fullName evidence="1">Uncharacterized protein</fullName>
    </submittedName>
</protein>
<dbReference type="AlphaFoldDB" id="A0A060YW23"/>